<name>A0A1M4SDF3_9FIRM</name>
<keyword evidence="2" id="KW-0812">Transmembrane</keyword>
<dbReference type="GO" id="GO:0051301">
    <property type="term" value="P:cell division"/>
    <property type="evidence" value="ECO:0007669"/>
    <property type="project" value="UniProtKB-KW"/>
</dbReference>
<dbReference type="InterPro" id="IPR007060">
    <property type="entry name" value="FtsL/DivIC"/>
</dbReference>
<evidence type="ECO:0000256" key="1">
    <source>
        <dbReference type="SAM" id="Coils"/>
    </source>
</evidence>
<evidence type="ECO:0000313" key="3">
    <source>
        <dbReference type="EMBL" id="SHE30263.1"/>
    </source>
</evidence>
<organism evidence="3 4">
    <name type="scientific">Desulfofundulus australicus DSM 11792</name>
    <dbReference type="NCBI Taxonomy" id="1121425"/>
    <lineage>
        <taxon>Bacteria</taxon>
        <taxon>Bacillati</taxon>
        <taxon>Bacillota</taxon>
        <taxon>Clostridia</taxon>
        <taxon>Eubacteriales</taxon>
        <taxon>Peptococcaceae</taxon>
        <taxon>Desulfofundulus</taxon>
    </lineage>
</organism>
<dbReference type="AlphaFoldDB" id="A0A1M4SDF3"/>
<keyword evidence="3" id="KW-0131">Cell cycle</keyword>
<gene>
    <name evidence="3" type="ORF">SAMN02745218_00092</name>
</gene>
<proteinExistence type="predicted"/>
<keyword evidence="4" id="KW-1185">Reference proteome</keyword>
<evidence type="ECO:0000313" key="4">
    <source>
        <dbReference type="Proteomes" id="UP000184196"/>
    </source>
</evidence>
<sequence length="120" mass="14056">MYRKMVLYFQKGESLATGSHPATGRRRLRFNKKRLPVLLIAVLLCYLVLSFFSQFHRLDAMQRDVKQLQDQLADLQRKNAELKQQLKMVQSDEYIEQVARERLGLVKPGEARIVPVKPEE</sequence>
<keyword evidence="2" id="KW-0472">Membrane</keyword>
<dbReference type="Proteomes" id="UP000184196">
    <property type="component" value="Unassembled WGS sequence"/>
</dbReference>
<keyword evidence="3" id="KW-0132">Cell division</keyword>
<accession>A0A1M4SDF3</accession>
<dbReference type="Pfam" id="PF04977">
    <property type="entry name" value="DivIC"/>
    <property type="match status" value="1"/>
</dbReference>
<keyword evidence="2" id="KW-1133">Transmembrane helix</keyword>
<reference evidence="4" key="1">
    <citation type="submission" date="2016-11" db="EMBL/GenBank/DDBJ databases">
        <authorList>
            <person name="Varghese N."/>
            <person name="Submissions S."/>
        </authorList>
    </citation>
    <scope>NUCLEOTIDE SEQUENCE [LARGE SCALE GENOMIC DNA]</scope>
    <source>
        <strain evidence="4">DSM 11792</strain>
    </source>
</reference>
<evidence type="ECO:0000256" key="2">
    <source>
        <dbReference type="SAM" id="Phobius"/>
    </source>
</evidence>
<dbReference type="RefSeq" id="WP_242655763.1">
    <property type="nucleotide sequence ID" value="NZ_FQUW01000004.1"/>
</dbReference>
<keyword evidence="1" id="KW-0175">Coiled coil</keyword>
<dbReference type="EMBL" id="FQUW01000004">
    <property type="protein sequence ID" value="SHE30263.1"/>
    <property type="molecule type" value="Genomic_DNA"/>
</dbReference>
<protein>
    <submittedName>
        <fullName evidence="3">Cell division protein FtsB</fullName>
    </submittedName>
</protein>
<feature type="coiled-coil region" evidence="1">
    <location>
        <begin position="58"/>
        <end position="92"/>
    </location>
</feature>
<feature type="transmembrane region" description="Helical" evidence="2">
    <location>
        <begin position="35"/>
        <end position="55"/>
    </location>
</feature>